<geneLocation type="plasmid" evidence="3">
    <name>pam7 dna</name>
</geneLocation>
<dbReference type="RefSeq" id="WP_126605934.1">
    <property type="nucleotide sequence ID" value="NZ_AP019800.1"/>
</dbReference>
<feature type="transmembrane region" description="Helical" evidence="1">
    <location>
        <begin position="350"/>
        <end position="367"/>
    </location>
</feature>
<keyword evidence="1" id="KW-0812">Transmembrane</keyword>
<reference evidence="3" key="1">
    <citation type="submission" date="2019-07" db="EMBL/GenBank/DDBJ databases">
        <title>Complete Genome Sequences of Vibrion rotiferianus strain AM7.</title>
        <authorList>
            <person name="Miyazaki K."/>
            <person name="Wiseschart A."/>
            <person name="Pootanakit K."/>
            <person name="Ishimori K."/>
            <person name="Kitahara K."/>
        </authorList>
    </citation>
    <scope>NUCLEOTIDE SEQUENCE [LARGE SCALE GENOMIC DNA]</scope>
    <source>
        <strain evidence="3">AM7</strain>
        <plasmid evidence="3">pam7 dna</plasmid>
    </source>
</reference>
<evidence type="ECO:0000313" key="3">
    <source>
        <dbReference type="Proteomes" id="UP000315115"/>
    </source>
</evidence>
<dbReference type="Proteomes" id="UP000315115">
    <property type="component" value="Plasmid pAM7"/>
</dbReference>
<dbReference type="EMBL" id="AP019800">
    <property type="protein sequence ID" value="BBL92221.1"/>
    <property type="molecule type" value="Genomic_DNA"/>
</dbReference>
<gene>
    <name evidence="2" type="ORF">VroAM7_48740</name>
</gene>
<feature type="transmembrane region" description="Helical" evidence="1">
    <location>
        <begin position="283"/>
        <end position="303"/>
    </location>
</feature>
<organism evidence="2 3">
    <name type="scientific">Vibrio rotiferianus</name>
    <dbReference type="NCBI Taxonomy" id="190895"/>
    <lineage>
        <taxon>Bacteria</taxon>
        <taxon>Pseudomonadati</taxon>
        <taxon>Pseudomonadota</taxon>
        <taxon>Gammaproteobacteria</taxon>
        <taxon>Vibrionales</taxon>
        <taxon>Vibrionaceae</taxon>
        <taxon>Vibrio</taxon>
    </lineage>
</organism>
<protein>
    <recommendedName>
        <fullName evidence="4">Transmembrane protein</fullName>
    </recommendedName>
</protein>
<keyword evidence="1" id="KW-0472">Membrane</keyword>
<evidence type="ECO:0008006" key="4">
    <source>
        <dbReference type="Google" id="ProtNLM"/>
    </source>
</evidence>
<keyword evidence="1" id="KW-1133">Transmembrane helix</keyword>
<name>A0A510IFF5_9VIBR</name>
<dbReference type="AlphaFoldDB" id="A0A510IFF5"/>
<evidence type="ECO:0000256" key="1">
    <source>
        <dbReference type="SAM" id="Phobius"/>
    </source>
</evidence>
<sequence>METHANNSSIYNRSIKTHVIVLIALMLFFAALFVLHLDYDRKCRQYVQLTTLTYLFDRVEEPLKIDLQNHSRRFLLDYYSEVLSKISVLASLEEDKWNWASYDIDSKMIQVLEKNYLSFEHYSVDDLRYLWNQDRITLEMPVVDYESLKLMIAKITTTFESRFSPRQSYDIKFDIEAFEPSTLSSVFLISASYGSQHHSEAVAIPIRMHRFTIDELNNLRMHIDGLYNSIYIVDDIAKSFDHNFPSLKSLPDSYQGVPPKVAHDLAEKQLYKAYVRWSPPAEVTVLIMCLLCTATYMLLRIPLVDISSIKPAPSCFLKAFLIGMLPFGITASVSLYAYMTFSTFVSYGEWFFILIATTIGLQGVIFAHRFGVYMCSQSVSEETSTEPA</sequence>
<evidence type="ECO:0000313" key="2">
    <source>
        <dbReference type="EMBL" id="BBL92221.1"/>
    </source>
</evidence>
<feature type="transmembrane region" description="Helical" evidence="1">
    <location>
        <begin position="315"/>
        <end position="338"/>
    </location>
</feature>
<keyword evidence="2" id="KW-0614">Plasmid</keyword>
<feature type="transmembrane region" description="Helical" evidence="1">
    <location>
        <begin position="19"/>
        <end position="37"/>
    </location>
</feature>
<proteinExistence type="predicted"/>
<accession>A0A510IFF5</accession>